<accession>A0ABP9G3X3</accession>
<evidence type="ECO:0008006" key="3">
    <source>
        <dbReference type="Google" id="ProtNLM"/>
    </source>
</evidence>
<dbReference type="Gene3D" id="1.25.40.10">
    <property type="entry name" value="Tetratricopeptide repeat domain"/>
    <property type="match status" value="1"/>
</dbReference>
<reference evidence="2" key="1">
    <citation type="journal article" date="2019" name="Int. J. Syst. Evol. Microbiol.">
        <title>The Global Catalogue of Microorganisms (GCM) 10K type strain sequencing project: providing services to taxonomists for standard genome sequencing and annotation.</title>
        <authorList>
            <consortium name="The Broad Institute Genomics Platform"/>
            <consortium name="The Broad Institute Genome Sequencing Center for Infectious Disease"/>
            <person name="Wu L."/>
            <person name="Ma J."/>
        </authorList>
    </citation>
    <scope>NUCLEOTIDE SEQUENCE [LARGE SCALE GENOMIC DNA]</scope>
    <source>
        <strain evidence="2">JCM 18283</strain>
    </source>
</reference>
<dbReference type="RefSeq" id="WP_345333073.1">
    <property type="nucleotide sequence ID" value="NZ_BAABJI010000004.1"/>
</dbReference>
<evidence type="ECO:0000313" key="2">
    <source>
        <dbReference type="Proteomes" id="UP001501436"/>
    </source>
</evidence>
<comment type="caution">
    <text evidence="1">The sequence shown here is derived from an EMBL/GenBank/DDBJ whole genome shotgun (WGS) entry which is preliminary data.</text>
</comment>
<dbReference type="EMBL" id="BAABJI010000004">
    <property type="protein sequence ID" value="GAA4926527.1"/>
    <property type="molecule type" value="Genomic_DNA"/>
</dbReference>
<dbReference type="InterPro" id="IPR011990">
    <property type="entry name" value="TPR-like_helical_dom_sf"/>
</dbReference>
<evidence type="ECO:0000313" key="1">
    <source>
        <dbReference type="EMBL" id="GAA4926527.1"/>
    </source>
</evidence>
<name>A0ABP9G3X3_9SPHI</name>
<gene>
    <name evidence="1" type="ORF">GCM10023313_33740</name>
</gene>
<sequence>MINRKKPQLIAKLLSCCGITRYICFDEASALVRGLRDQGVIAISYQSPLPNSDVPCVFVFDCSDAKTNSCLEKAIQLSKLSKVSHIAFLNFYSLNTEHFFKKMFNAGFEIHPSSFYFDGDEVVDAIIFSKLPDVHYKKSYLVKDSPDGEFTTPKLHKHVIDVGKTLISDFSTMIVSGDMVGTLAYSLSCEVLGDNIIEIHRKDSSKEYFESKYPKKNIIRTSFLEFDSDEYMEKVDFGLHVTSYPASSDSEIIKKVISCLMAGKRLSIIIKIEGIESLSSKDLQEDLKSISQGHLQLDKIDRIDPASKFIICHFLKCVNLDSNYTSPTLPMGLSHPEVLNSMILFGKRFATPAVLNKHALEVLFVSRHLSAQEGAALCVLLYRFIELLKKGYKLSDNADAIILRITKFLEKAPIDNRSVLRWLISLSYAYGLYLHYSGDFELAEQYYLKCTTFDPLIVNPQMSSKTLLAYVSLGRYALARNDVKKAKQIFRAGLDLTEKAVKSNWVILMGNRLDRPNRFGLPELTNVLNLGAKCADALNVLSIEDADQGLIWKIIDSVK</sequence>
<organism evidence="1 2">
    <name type="scientific">Mucilaginibacter defluvii</name>
    <dbReference type="NCBI Taxonomy" id="1196019"/>
    <lineage>
        <taxon>Bacteria</taxon>
        <taxon>Pseudomonadati</taxon>
        <taxon>Bacteroidota</taxon>
        <taxon>Sphingobacteriia</taxon>
        <taxon>Sphingobacteriales</taxon>
        <taxon>Sphingobacteriaceae</taxon>
        <taxon>Mucilaginibacter</taxon>
    </lineage>
</organism>
<proteinExistence type="predicted"/>
<dbReference type="SUPFAM" id="SSF48452">
    <property type="entry name" value="TPR-like"/>
    <property type="match status" value="1"/>
</dbReference>
<keyword evidence="2" id="KW-1185">Reference proteome</keyword>
<protein>
    <recommendedName>
        <fullName evidence="3">Tetratricopeptide repeat protein</fullName>
    </recommendedName>
</protein>
<dbReference type="Proteomes" id="UP001501436">
    <property type="component" value="Unassembled WGS sequence"/>
</dbReference>